<dbReference type="InterPro" id="IPR011009">
    <property type="entry name" value="Kinase-like_dom_sf"/>
</dbReference>
<proteinExistence type="predicted"/>
<dbReference type="Gene3D" id="1.10.510.10">
    <property type="entry name" value="Transferase(Phosphotransferase) domain 1"/>
    <property type="match status" value="1"/>
</dbReference>
<comment type="caution">
    <text evidence="3">The sequence shown here is derived from an EMBL/GenBank/DDBJ whole genome shotgun (WGS) entry which is preliminary data.</text>
</comment>
<dbReference type="PROSITE" id="PS00109">
    <property type="entry name" value="PROTEIN_KINASE_TYR"/>
    <property type="match status" value="1"/>
</dbReference>
<dbReference type="PANTHER" id="PTHR38248:SF2">
    <property type="entry name" value="FUNK1 11"/>
    <property type="match status" value="1"/>
</dbReference>
<accession>A0ABR3JXY4</accession>
<organism evidence="3 4">
    <name type="scientific">Hohenbuehelia grisea</name>
    <dbReference type="NCBI Taxonomy" id="104357"/>
    <lineage>
        <taxon>Eukaryota</taxon>
        <taxon>Fungi</taxon>
        <taxon>Dikarya</taxon>
        <taxon>Basidiomycota</taxon>
        <taxon>Agaricomycotina</taxon>
        <taxon>Agaricomycetes</taxon>
        <taxon>Agaricomycetidae</taxon>
        <taxon>Agaricales</taxon>
        <taxon>Pleurotineae</taxon>
        <taxon>Pleurotaceae</taxon>
        <taxon>Hohenbuehelia</taxon>
    </lineage>
</organism>
<feature type="domain" description="Fungal-type protein kinase" evidence="2">
    <location>
        <begin position="190"/>
        <end position="523"/>
    </location>
</feature>
<dbReference type="InterPro" id="IPR008266">
    <property type="entry name" value="Tyr_kinase_AS"/>
</dbReference>
<sequence>MASGTHSAPVLHSTPPHNSRSGADCLLTVYTADNQRQALIDTMVGYFKGEMPVDSFIDEFLPSPDGSAEAPESGAHFRGLRILDEHEKTLYNPLIERVNSTLVRGKQIFPNHKLVNTFDNFVHAYASDFDQYQQDNNIDAIRVNIEVRRRGFDPFVEFDCSRAASTADPELSQTDKHPLESDTKSRVLVREQLISYATKIMTRQHRTHLFTLLILDQEARFIRWDRAGAIVSEAFNYTRNSQPLVDFFWRLGTHWDSLGGLDPTVRLADAAEKALAMDHLRPWAPTDDSLPIVVFSVPSLDGLPDQRYVAWGALAAPDSPIGRATRGWVVCNVETEELGFLKDAWCSPQLLKETETLLKLQKAGCRNVPTLVCGGDLEQVTRTQDYVDSAWSTDNSDKIILRRHIRFVVKEVGLPLSTIKHSSDLLRLVFDALLGHKDAFVKCRLLHRDVSAGNILIVTDDDGRRHGMLNDWDLATHVNGLGRARTPDRAGTWQFMSHRILMSLKHIHQLQDDLESFLYVTLYQGLVYCEHKKVRGKPVNVPALVKEIFDEGLQHHGKWFGGNGKYVLLFTWFTRPRCEFKNSALAVWLQRTTRVFRAAMLAEADDRPASKAKSLIEASQETLTDMEILNDHTALQNIWQQILNELPPSPLNDKVPFPGGYLGNPRPRLAAAVNASSRTSESPLSSPNPPPQANDDLAMDDCDPTAPCGNSLDLQAEMHPKRGEPPQDDIDSDRRPLKRLKRDNPYWDASGAPFGTDSTHPSRSNAQVAVSGSSRSVMDADHEEI</sequence>
<keyword evidence="4" id="KW-1185">Reference proteome</keyword>
<dbReference type="Proteomes" id="UP001556367">
    <property type="component" value="Unassembled WGS sequence"/>
</dbReference>
<dbReference type="InterPro" id="IPR040976">
    <property type="entry name" value="Pkinase_fungal"/>
</dbReference>
<evidence type="ECO:0000256" key="1">
    <source>
        <dbReference type="SAM" id="MobiDB-lite"/>
    </source>
</evidence>
<name>A0ABR3JXY4_9AGAR</name>
<evidence type="ECO:0000313" key="4">
    <source>
        <dbReference type="Proteomes" id="UP001556367"/>
    </source>
</evidence>
<dbReference type="EMBL" id="JASNQZ010000002">
    <property type="protein sequence ID" value="KAL0959983.1"/>
    <property type="molecule type" value="Genomic_DNA"/>
</dbReference>
<evidence type="ECO:0000259" key="2">
    <source>
        <dbReference type="Pfam" id="PF17667"/>
    </source>
</evidence>
<protein>
    <recommendedName>
        <fullName evidence="2">Fungal-type protein kinase domain-containing protein</fullName>
    </recommendedName>
</protein>
<dbReference type="SUPFAM" id="SSF56112">
    <property type="entry name" value="Protein kinase-like (PK-like)"/>
    <property type="match status" value="1"/>
</dbReference>
<evidence type="ECO:0000313" key="3">
    <source>
        <dbReference type="EMBL" id="KAL0959983.1"/>
    </source>
</evidence>
<feature type="region of interest" description="Disordered" evidence="1">
    <location>
        <begin position="671"/>
        <end position="785"/>
    </location>
</feature>
<feature type="compositionally biased region" description="Basic and acidic residues" evidence="1">
    <location>
        <begin position="716"/>
        <end position="725"/>
    </location>
</feature>
<gene>
    <name evidence="3" type="ORF">HGRIS_011640</name>
</gene>
<feature type="compositionally biased region" description="Polar residues" evidence="1">
    <location>
        <begin position="756"/>
        <end position="776"/>
    </location>
</feature>
<reference evidence="4" key="1">
    <citation type="submission" date="2024-06" db="EMBL/GenBank/DDBJ databases">
        <title>Multi-omics analyses provide insights into the biosynthesis of the anticancer antibiotic pleurotin in Hohenbuehelia grisea.</title>
        <authorList>
            <person name="Weaver J.A."/>
            <person name="Alberti F."/>
        </authorList>
    </citation>
    <scope>NUCLEOTIDE SEQUENCE [LARGE SCALE GENOMIC DNA]</scope>
    <source>
        <strain evidence="4">T-177</strain>
    </source>
</reference>
<dbReference type="Pfam" id="PF17667">
    <property type="entry name" value="Pkinase_fungal"/>
    <property type="match status" value="1"/>
</dbReference>
<feature type="compositionally biased region" description="Low complexity" evidence="1">
    <location>
        <begin position="676"/>
        <end position="685"/>
    </location>
</feature>
<dbReference type="PANTHER" id="PTHR38248">
    <property type="entry name" value="FUNK1 6"/>
    <property type="match status" value="1"/>
</dbReference>